<evidence type="ECO:0000313" key="13">
    <source>
        <dbReference type="Proteomes" id="UP000275012"/>
    </source>
</evidence>
<proteinExistence type="inferred from homology"/>
<evidence type="ECO:0000256" key="2">
    <source>
        <dbReference type="ARBA" id="ARBA00022519"/>
    </source>
</evidence>
<name>A0A3M2I2B2_9GAMM</name>
<dbReference type="AlphaFoldDB" id="A0A3M2I2B2"/>
<dbReference type="GO" id="GO:0000917">
    <property type="term" value="P:division septum assembly"/>
    <property type="evidence" value="ECO:0007669"/>
    <property type="project" value="TreeGrafter"/>
</dbReference>
<comment type="caution">
    <text evidence="12">The sequence shown here is derived from an EMBL/GenBank/DDBJ whole genome shotgun (WGS) entry which is preliminary data.</text>
</comment>
<evidence type="ECO:0000313" key="12">
    <source>
        <dbReference type="EMBL" id="RMH94525.1"/>
    </source>
</evidence>
<keyword evidence="2 9" id="KW-0997">Cell inner membrane</keyword>
<evidence type="ECO:0000256" key="8">
    <source>
        <dbReference type="RuleBase" id="RU003612"/>
    </source>
</evidence>
<dbReference type="OrthoDB" id="7054914at2"/>
<dbReference type="SMART" id="SM00771">
    <property type="entry name" value="ZipA_C"/>
    <property type="match status" value="1"/>
</dbReference>
<evidence type="ECO:0000259" key="11">
    <source>
        <dbReference type="SMART" id="SM00771"/>
    </source>
</evidence>
<dbReference type="InterPro" id="IPR036765">
    <property type="entry name" value="ZipA_FtsZ-bd_C_sf"/>
</dbReference>
<reference evidence="12 13" key="1">
    <citation type="submission" date="2018-10" db="EMBL/GenBank/DDBJ databases">
        <title>Proposal of Lysobacter pythonis sp. nov. isolated from royal pythons (Python regius).</title>
        <authorList>
            <person name="Hans-Juergen B."/>
            <person name="Huptas C."/>
            <person name="Sandra B."/>
            <person name="Igor L."/>
            <person name="Joachim S."/>
            <person name="Siegfried S."/>
            <person name="Mareike W."/>
            <person name="Peter K."/>
        </authorList>
    </citation>
    <scope>NUCLEOTIDE SEQUENCE [LARGE SCALE GENOMIC DNA]</scope>
    <source>
        <strain evidence="12 13">4284/11</strain>
    </source>
</reference>
<accession>A0A3M2I2B2</accession>
<dbReference type="NCBIfam" id="TIGR02205">
    <property type="entry name" value="septum_zipA"/>
    <property type="match status" value="1"/>
</dbReference>
<dbReference type="InterPro" id="IPR011919">
    <property type="entry name" value="Cell_div_ZipA"/>
</dbReference>
<evidence type="ECO:0000256" key="3">
    <source>
        <dbReference type="ARBA" id="ARBA00022618"/>
    </source>
</evidence>
<keyword evidence="4 9" id="KW-0812">Transmembrane</keyword>
<keyword evidence="6 9" id="KW-0472">Membrane</keyword>
<evidence type="ECO:0000256" key="7">
    <source>
        <dbReference type="ARBA" id="ARBA00023306"/>
    </source>
</evidence>
<sequence>MSDTTLIRIGILIAGAILFLGIWLASRRPEKAGQGRRVRGAGGRSEPTLGDGIRAELDEAEAAGATAQPELGLDAPVQKHELGRRADDQFDKIVSLFVAARAGRTLRGPDIVVAAEKAGLVFGYMNVFHRLIDRKPEDGPVFSVANIMKPGSFDMAGIHAVETPAIAFFLTLPAPVSALEAWETMEPTAQRMAELLDGVVLDSDRNALGRQRIGHIREELRAYDRQREAPPLTRPGRW</sequence>
<dbReference type="InterPro" id="IPR007449">
    <property type="entry name" value="ZipA_FtsZ-bd_C"/>
</dbReference>
<dbReference type="PANTHER" id="PTHR38685:SF1">
    <property type="entry name" value="CELL DIVISION PROTEIN ZIPA"/>
    <property type="match status" value="1"/>
</dbReference>
<dbReference type="GO" id="GO:0005886">
    <property type="term" value="C:plasma membrane"/>
    <property type="evidence" value="ECO:0007669"/>
    <property type="project" value="UniProtKB-SubCell"/>
</dbReference>
<dbReference type="GO" id="GO:0032153">
    <property type="term" value="C:cell division site"/>
    <property type="evidence" value="ECO:0007669"/>
    <property type="project" value="TreeGrafter"/>
</dbReference>
<evidence type="ECO:0000256" key="5">
    <source>
        <dbReference type="ARBA" id="ARBA00022989"/>
    </source>
</evidence>
<organism evidence="12 13">
    <name type="scientific">Solilutibacter pythonis</name>
    <dbReference type="NCBI Taxonomy" id="2483112"/>
    <lineage>
        <taxon>Bacteria</taxon>
        <taxon>Pseudomonadati</taxon>
        <taxon>Pseudomonadota</taxon>
        <taxon>Gammaproteobacteria</taxon>
        <taxon>Lysobacterales</taxon>
        <taxon>Lysobacteraceae</taxon>
        <taxon>Solilutibacter</taxon>
    </lineage>
</organism>
<evidence type="ECO:0000256" key="6">
    <source>
        <dbReference type="ARBA" id="ARBA00023136"/>
    </source>
</evidence>
<feature type="domain" description="ZipA C-terminal FtsZ-binding" evidence="11">
    <location>
        <begin position="90"/>
        <end position="220"/>
    </location>
</feature>
<evidence type="ECO:0000256" key="4">
    <source>
        <dbReference type="ARBA" id="ARBA00022692"/>
    </source>
</evidence>
<comment type="similarity">
    <text evidence="8">Belongs to the ZipA family.</text>
</comment>
<keyword evidence="13" id="KW-1185">Reference proteome</keyword>
<dbReference type="RefSeq" id="WP_122100521.1">
    <property type="nucleotide sequence ID" value="NZ_RFLY01000002.1"/>
</dbReference>
<keyword evidence="3 8" id="KW-0132">Cell division</keyword>
<keyword evidence="7 8" id="KW-0131">Cell cycle</keyword>
<dbReference type="Gene3D" id="3.30.1400.10">
    <property type="entry name" value="ZipA, C-terminal FtsZ-binding domain"/>
    <property type="match status" value="1"/>
</dbReference>
<evidence type="ECO:0000256" key="10">
    <source>
        <dbReference type="SAM" id="Phobius"/>
    </source>
</evidence>
<evidence type="ECO:0000256" key="9">
    <source>
        <dbReference type="RuleBase" id="RU003613"/>
    </source>
</evidence>
<comment type="function">
    <text evidence="8">Essential cell division protein that stabilizes the FtsZ protofilaments by cross-linking them and that serves as a cytoplasmic membrane anchor for the Z ring. Also required for the recruitment to the septal ring of downstream cell division proteins.</text>
</comment>
<protein>
    <recommendedName>
        <fullName evidence="8">Cell division protein ZipA</fullName>
    </recommendedName>
</protein>
<dbReference type="Pfam" id="PF04354">
    <property type="entry name" value="ZipA_C"/>
    <property type="match status" value="1"/>
</dbReference>
<dbReference type="Proteomes" id="UP000275012">
    <property type="component" value="Unassembled WGS sequence"/>
</dbReference>
<dbReference type="SUPFAM" id="SSF64383">
    <property type="entry name" value="Cell-division protein ZipA, C-terminal domain"/>
    <property type="match status" value="1"/>
</dbReference>
<evidence type="ECO:0000256" key="1">
    <source>
        <dbReference type="ARBA" id="ARBA00022475"/>
    </source>
</evidence>
<keyword evidence="1 9" id="KW-1003">Cell membrane</keyword>
<dbReference type="EMBL" id="RFLY01000002">
    <property type="protein sequence ID" value="RMH94525.1"/>
    <property type="molecule type" value="Genomic_DNA"/>
</dbReference>
<keyword evidence="5 10" id="KW-1133">Transmembrane helix</keyword>
<comment type="subcellular location">
    <subcellularLocation>
        <location evidence="9">Cell inner membrane</location>
        <topology evidence="9">Single-pass type I membrane protein</topology>
    </subcellularLocation>
</comment>
<gene>
    <name evidence="12" type="primary">zipA</name>
    <name evidence="12" type="ORF">EBB59_02305</name>
</gene>
<feature type="transmembrane region" description="Helical" evidence="10">
    <location>
        <begin position="6"/>
        <end position="26"/>
    </location>
</feature>
<dbReference type="PANTHER" id="PTHR38685">
    <property type="entry name" value="CELL DIVISION PROTEIN ZIPA"/>
    <property type="match status" value="1"/>
</dbReference>